<dbReference type="PANTHER" id="PTHR24421:SF63">
    <property type="entry name" value="SENSOR HISTIDINE KINASE DESK"/>
    <property type="match status" value="1"/>
</dbReference>
<dbReference type="Pfam" id="PF02518">
    <property type="entry name" value="HATPase_c"/>
    <property type="match status" value="1"/>
</dbReference>
<dbReference type="GO" id="GO:0046983">
    <property type="term" value="F:protein dimerization activity"/>
    <property type="evidence" value="ECO:0007669"/>
    <property type="project" value="InterPro"/>
</dbReference>
<keyword evidence="8" id="KW-1185">Reference proteome</keyword>
<evidence type="ECO:0000256" key="4">
    <source>
        <dbReference type="SAM" id="Phobius"/>
    </source>
</evidence>
<sequence length="392" mass="41737">MGVKSGLASLRAGGMSALIDRALDDQSFAVQPRRRGWFGVAMAVVWLAWLIPPIAQRWSRGETGVAALAAVAFLAFAGLIVGSFAVFRRAGPRELVVEQPTDRRIWPVLAALAGLHVALVLLLGSVALPTVLYVAVIGIFHMTMRESGYVVLVIMAAMLLLPMLAPGGRYAEMPIYLALVPAGIWVARQLGLRGERLAELARRQRAELDIVEERNRVARDVHDILGHSLTVITVKTELAQRLIDMDLTRARAELADIERLAREALAGVRDTVGGLREVSLRGELANARTALAAADIVADLPEIEDSPHSELFGWVLREAITNVIRHSAARHCTVTVTASSIEVVDDGRGLSGGVASGSGLAGLRARVMAAGGTLTLSAPAEGGLCVRATMPS</sequence>
<evidence type="ECO:0000313" key="7">
    <source>
        <dbReference type="EMBL" id="PXX60314.1"/>
    </source>
</evidence>
<reference evidence="7 8" key="1">
    <citation type="submission" date="2018-05" db="EMBL/GenBank/DDBJ databases">
        <title>Genomic Encyclopedia of Type Strains, Phase IV (KMG-IV): sequencing the most valuable type-strain genomes for metagenomic binning, comparative biology and taxonomic classification.</title>
        <authorList>
            <person name="Goeker M."/>
        </authorList>
    </citation>
    <scope>NUCLEOTIDE SEQUENCE [LARGE SCALE GENOMIC DNA]</scope>
    <source>
        <strain evidence="7 8">DSM 44704</strain>
    </source>
</reference>
<dbReference type="OrthoDB" id="5241784at2"/>
<feature type="transmembrane region" description="Helical" evidence="4">
    <location>
        <begin position="67"/>
        <end position="87"/>
    </location>
</feature>
<evidence type="ECO:0000259" key="6">
    <source>
        <dbReference type="Pfam" id="PF07730"/>
    </source>
</evidence>
<dbReference type="InterPro" id="IPR011712">
    <property type="entry name" value="Sig_transdc_His_kin_sub3_dim/P"/>
</dbReference>
<proteinExistence type="predicted"/>
<evidence type="ECO:0000313" key="8">
    <source>
        <dbReference type="Proteomes" id="UP000247569"/>
    </source>
</evidence>
<feature type="domain" description="Histidine kinase/HSP90-like ATPase" evidence="5">
    <location>
        <begin position="315"/>
        <end position="391"/>
    </location>
</feature>
<dbReference type="InterPro" id="IPR003594">
    <property type="entry name" value="HATPase_dom"/>
</dbReference>
<keyword evidence="3" id="KW-0902">Two-component regulatory system</keyword>
<dbReference type="SUPFAM" id="SSF55874">
    <property type="entry name" value="ATPase domain of HSP90 chaperone/DNA topoisomerase II/histidine kinase"/>
    <property type="match status" value="1"/>
</dbReference>
<dbReference type="Proteomes" id="UP000247569">
    <property type="component" value="Unassembled WGS sequence"/>
</dbReference>
<evidence type="ECO:0000256" key="1">
    <source>
        <dbReference type="ARBA" id="ARBA00022679"/>
    </source>
</evidence>
<dbReference type="Gene3D" id="1.20.5.1930">
    <property type="match status" value="1"/>
</dbReference>
<name>A0A318JUA2_9NOCA</name>
<dbReference type="Gene3D" id="3.30.565.10">
    <property type="entry name" value="Histidine kinase-like ATPase, C-terminal domain"/>
    <property type="match status" value="1"/>
</dbReference>
<dbReference type="CDD" id="cd16917">
    <property type="entry name" value="HATPase_UhpB-NarQ-NarX-like"/>
    <property type="match status" value="1"/>
</dbReference>
<protein>
    <submittedName>
        <fullName evidence="7">Two-component system sensor histidine kinase DesK</fullName>
    </submittedName>
</protein>
<dbReference type="AlphaFoldDB" id="A0A318JUA2"/>
<evidence type="ECO:0000256" key="3">
    <source>
        <dbReference type="ARBA" id="ARBA00023012"/>
    </source>
</evidence>
<dbReference type="InterPro" id="IPR050482">
    <property type="entry name" value="Sensor_HK_TwoCompSys"/>
</dbReference>
<dbReference type="PANTHER" id="PTHR24421">
    <property type="entry name" value="NITRATE/NITRITE SENSOR PROTEIN NARX-RELATED"/>
    <property type="match status" value="1"/>
</dbReference>
<dbReference type="InterPro" id="IPR036890">
    <property type="entry name" value="HATPase_C_sf"/>
</dbReference>
<evidence type="ECO:0000259" key="5">
    <source>
        <dbReference type="Pfam" id="PF02518"/>
    </source>
</evidence>
<dbReference type="GO" id="GO:0016020">
    <property type="term" value="C:membrane"/>
    <property type="evidence" value="ECO:0007669"/>
    <property type="project" value="InterPro"/>
</dbReference>
<dbReference type="EMBL" id="QJKF01000010">
    <property type="protein sequence ID" value="PXX60314.1"/>
    <property type="molecule type" value="Genomic_DNA"/>
</dbReference>
<keyword evidence="4" id="KW-0472">Membrane</keyword>
<comment type="caution">
    <text evidence="7">The sequence shown here is derived from an EMBL/GenBank/DDBJ whole genome shotgun (WGS) entry which is preliminary data.</text>
</comment>
<organism evidence="7 8">
    <name type="scientific">Nocardia tenerifensis</name>
    <dbReference type="NCBI Taxonomy" id="228006"/>
    <lineage>
        <taxon>Bacteria</taxon>
        <taxon>Bacillati</taxon>
        <taxon>Actinomycetota</taxon>
        <taxon>Actinomycetes</taxon>
        <taxon>Mycobacteriales</taxon>
        <taxon>Nocardiaceae</taxon>
        <taxon>Nocardia</taxon>
    </lineage>
</organism>
<dbReference type="RefSeq" id="WP_040732981.1">
    <property type="nucleotide sequence ID" value="NZ_QJKF01000010.1"/>
</dbReference>
<dbReference type="GO" id="GO:0000155">
    <property type="term" value="F:phosphorelay sensor kinase activity"/>
    <property type="evidence" value="ECO:0007669"/>
    <property type="project" value="InterPro"/>
</dbReference>
<keyword evidence="4" id="KW-0812">Transmembrane</keyword>
<accession>A0A318JUA2</accession>
<feature type="transmembrane region" description="Helical" evidence="4">
    <location>
        <begin position="36"/>
        <end position="55"/>
    </location>
</feature>
<dbReference type="Pfam" id="PF07730">
    <property type="entry name" value="HisKA_3"/>
    <property type="match status" value="1"/>
</dbReference>
<keyword evidence="4" id="KW-1133">Transmembrane helix</keyword>
<feature type="transmembrane region" description="Helical" evidence="4">
    <location>
        <begin position="147"/>
        <end position="165"/>
    </location>
</feature>
<gene>
    <name evidence="7" type="ORF">DFR70_110154</name>
</gene>
<feature type="transmembrane region" description="Helical" evidence="4">
    <location>
        <begin position="108"/>
        <end position="141"/>
    </location>
</feature>
<feature type="domain" description="Signal transduction histidine kinase subgroup 3 dimerisation and phosphoacceptor" evidence="6">
    <location>
        <begin position="213"/>
        <end position="279"/>
    </location>
</feature>
<keyword evidence="1" id="KW-0808">Transferase</keyword>
<evidence type="ECO:0000256" key="2">
    <source>
        <dbReference type="ARBA" id="ARBA00022777"/>
    </source>
</evidence>
<keyword evidence="2 7" id="KW-0418">Kinase</keyword>